<dbReference type="EMBL" id="ML975290">
    <property type="protein sequence ID" value="KAF1835222.1"/>
    <property type="molecule type" value="Genomic_DNA"/>
</dbReference>
<reference evidence="1" key="1">
    <citation type="submission" date="2020-01" db="EMBL/GenBank/DDBJ databases">
        <authorList>
            <consortium name="DOE Joint Genome Institute"/>
            <person name="Haridas S."/>
            <person name="Albert R."/>
            <person name="Binder M."/>
            <person name="Bloem J."/>
            <person name="Labutti K."/>
            <person name="Salamov A."/>
            <person name="Andreopoulos B."/>
            <person name="Baker S.E."/>
            <person name="Barry K."/>
            <person name="Bills G."/>
            <person name="Bluhm B.H."/>
            <person name="Cannon C."/>
            <person name="Castanera R."/>
            <person name="Culley D.E."/>
            <person name="Daum C."/>
            <person name="Ezra D."/>
            <person name="Gonzalez J.B."/>
            <person name="Henrissat B."/>
            <person name="Kuo A."/>
            <person name="Liang C."/>
            <person name="Lipzen A."/>
            <person name="Lutzoni F."/>
            <person name="Magnuson J."/>
            <person name="Mondo S."/>
            <person name="Nolan M."/>
            <person name="Ohm R."/>
            <person name="Pangilinan J."/>
            <person name="Park H.-J."/>
            <person name="Ramirez L."/>
            <person name="Alfaro M."/>
            <person name="Sun H."/>
            <person name="Tritt A."/>
            <person name="Yoshinaga Y."/>
            <person name="Zwiers L.-H."/>
            <person name="Turgeon B.G."/>
            <person name="Goodwin S.B."/>
            <person name="Spatafora J.W."/>
            <person name="Crous P.W."/>
            <person name="Grigoriev I.V."/>
        </authorList>
    </citation>
    <scope>NUCLEOTIDE SEQUENCE</scope>
    <source>
        <strain evidence="1">P77</strain>
    </source>
</reference>
<protein>
    <submittedName>
        <fullName evidence="1">Uncharacterized protein</fullName>
    </submittedName>
</protein>
<organism evidence="1 2">
    <name type="scientific">Decorospora gaudefroyi</name>
    <dbReference type="NCBI Taxonomy" id="184978"/>
    <lineage>
        <taxon>Eukaryota</taxon>
        <taxon>Fungi</taxon>
        <taxon>Dikarya</taxon>
        <taxon>Ascomycota</taxon>
        <taxon>Pezizomycotina</taxon>
        <taxon>Dothideomycetes</taxon>
        <taxon>Pleosporomycetidae</taxon>
        <taxon>Pleosporales</taxon>
        <taxon>Pleosporineae</taxon>
        <taxon>Pleosporaceae</taxon>
        <taxon>Decorospora</taxon>
    </lineage>
</organism>
<dbReference type="Proteomes" id="UP000800040">
    <property type="component" value="Unassembled WGS sequence"/>
</dbReference>
<accession>A0A6A5KI49</accession>
<proteinExistence type="predicted"/>
<name>A0A6A5KI49_9PLEO</name>
<sequence length="63" mass="7603">MSNSNRVHSREKHGYNLNRFLKSVMSYLLSYRRSLTKHQYLDLLHDLSADVTRYIHNPHTHHL</sequence>
<keyword evidence="2" id="KW-1185">Reference proteome</keyword>
<evidence type="ECO:0000313" key="1">
    <source>
        <dbReference type="EMBL" id="KAF1835222.1"/>
    </source>
</evidence>
<gene>
    <name evidence="1" type="ORF">BDW02DRAFT_568235</name>
</gene>
<evidence type="ECO:0000313" key="2">
    <source>
        <dbReference type="Proteomes" id="UP000800040"/>
    </source>
</evidence>
<dbReference type="AlphaFoldDB" id="A0A6A5KI49"/>